<feature type="transmembrane region" description="Helical" evidence="1">
    <location>
        <begin position="342"/>
        <end position="363"/>
    </location>
</feature>
<dbReference type="OrthoDB" id="910263at2"/>
<feature type="transmembrane region" description="Helical" evidence="1">
    <location>
        <begin position="195"/>
        <end position="210"/>
    </location>
</feature>
<organism evidence="2 3">
    <name type="scientific">Runella rosea</name>
    <dbReference type="NCBI Taxonomy" id="2259595"/>
    <lineage>
        <taxon>Bacteria</taxon>
        <taxon>Pseudomonadati</taxon>
        <taxon>Bacteroidota</taxon>
        <taxon>Cytophagia</taxon>
        <taxon>Cytophagales</taxon>
        <taxon>Spirosomataceae</taxon>
        <taxon>Runella</taxon>
    </lineage>
</organism>
<evidence type="ECO:0008006" key="4">
    <source>
        <dbReference type="Google" id="ProtNLM"/>
    </source>
</evidence>
<reference evidence="2 3" key="1">
    <citation type="submission" date="2018-07" db="EMBL/GenBank/DDBJ databases">
        <title>Genome sequencing of Runella.</title>
        <authorList>
            <person name="Baek M.-G."/>
            <person name="Yi H."/>
        </authorList>
    </citation>
    <scope>NUCLEOTIDE SEQUENCE [LARGE SCALE GENOMIC DNA]</scope>
    <source>
        <strain evidence="2 3">HYN0085</strain>
    </source>
</reference>
<keyword evidence="1" id="KW-0812">Transmembrane</keyword>
<dbReference type="RefSeq" id="WP_114069518.1">
    <property type="nucleotide sequence ID" value="NZ_CP030850.1"/>
</dbReference>
<name>A0A344TQ35_9BACT</name>
<feature type="transmembrane region" description="Helical" evidence="1">
    <location>
        <begin position="141"/>
        <end position="159"/>
    </location>
</feature>
<proteinExistence type="predicted"/>
<dbReference type="KEGG" id="run:DR864_24990"/>
<feature type="transmembrane region" description="Helical" evidence="1">
    <location>
        <begin position="312"/>
        <end position="330"/>
    </location>
</feature>
<accession>A0A344TQ35</accession>
<dbReference type="Proteomes" id="UP000251993">
    <property type="component" value="Chromosome"/>
</dbReference>
<feature type="transmembrane region" description="Helical" evidence="1">
    <location>
        <begin position="369"/>
        <end position="388"/>
    </location>
</feature>
<feature type="transmembrane region" description="Helical" evidence="1">
    <location>
        <begin position="395"/>
        <end position="413"/>
    </location>
</feature>
<dbReference type="EMBL" id="CP030850">
    <property type="protein sequence ID" value="AXE20756.1"/>
    <property type="molecule type" value="Genomic_DNA"/>
</dbReference>
<gene>
    <name evidence="2" type="ORF">DR864_24990</name>
</gene>
<feature type="transmembrane region" description="Helical" evidence="1">
    <location>
        <begin position="15"/>
        <end position="32"/>
    </location>
</feature>
<keyword evidence="1" id="KW-1133">Transmembrane helix</keyword>
<evidence type="ECO:0000313" key="2">
    <source>
        <dbReference type="EMBL" id="AXE20756.1"/>
    </source>
</evidence>
<protein>
    <recommendedName>
        <fullName evidence="4">Glycosyltransferase RgtA/B/C/D-like domain-containing protein</fullName>
    </recommendedName>
</protein>
<feature type="transmembrane region" description="Helical" evidence="1">
    <location>
        <begin position="165"/>
        <end position="183"/>
    </location>
</feature>
<feature type="transmembrane region" description="Helical" evidence="1">
    <location>
        <begin position="41"/>
        <end position="63"/>
    </location>
</feature>
<keyword evidence="1" id="KW-0472">Membrane</keyword>
<evidence type="ECO:0000256" key="1">
    <source>
        <dbReference type="SAM" id="Phobius"/>
    </source>
</evidence>
<feature type="transmembrane region" description="Helical" evidence="1">
    <location>
        <begin position="114"/>
        <end position="134"/>
    </location>
</feature>
<dbReference type="AlphaFoldDB" id="A0A344TQ35"/>
<sequence length="570" mass="66155">MPPTNWIYFDTSPTTWWLLNHLALGAVSFWVIRRQQPLPDWVFLLIIGAITGLMRLPVFLYNLPLNPDESQLLAQGLTLAYDPILYRSVDPTTSGPCNSFLLTFFYLLGFKLDFHLAHVLSWALTFASLMLIYQSLKRLQLSLYAQLAILPAVAFVGFVQDEDYLHYYSESLAIVFLSLNVYLMSCWQQQKKIRLFELIVFGISTALIVLCKIQALPLAFVLGVGSLVSIYVLHKQQFFIYASVLTLSVLGVWGVWLVHLWSYGVLEDFYFYYIKANVLLKKNFVANSPKSPLTLLLTFPLIMYTHGKGFEYFFLPLLFLGLFFIYFLFTQKRPWKTLIIKHYFWVIIMVYVGMVIITVIRTGSFYPHHFTYFILPCCLLTGLFLAYLPARWSGLILLTQGVYFSYFLIGTVTQKGINKYPTFISEIKELSPVSRAILQYAQPGEYLVVWGWDCQYYVETQMPQGVNENHSVRSAMEHSLQKIYFQRYIRDMIRTRPAIFVDAITSETLWMDDTARYAHENYPKLAQYISDNYSLKATIKGVRVYVKIKTKLKPDKNNTDFQPVNQNITK</sequence>
<keyword evidence="3" id="KW-1185">Reference proteome</keyword>
<evidence type="ECO:0000313" key="3">
    <source>
        <dbReference type="Proteomes" id="UP000251993"/>
    </source>
</evidence>
<feature type="transmembrane region" description="Helical" evidence="1">
    <location>
        <begin position="238"/>
        <end position="261"/>
    </location>
</feature>
<feature type="transmembrane region" description="Helical" evidence="1">
    <location>
        <begin position="216"/>
        <end position="233"/>
    </location>
</feature>